<reference evidence="2" key="1">
    <citation type="journal article" date="2023" name="Mol. Biol. Evol.">
        <title>Third-Generation Sequencing Reveals the Adaptive Role of the Epigenome in Three Deep-Sea Polychaetes.</title>
        <authorList>
            <person name="Perez M."/>
            <person name="Aroh O."/>
            <person name="Sun Y."/>
            <person name="Lan Y."/>
            <person name="Juniper S.K."/>
            <person name="Young C.R."/>
            <person name="Angers B."/>
            <person name="Qian P.Y."/>
        </authorList>
    </citation>
    <scope>NUCLEOTIDE SEQUENCE</scope>
    <source>
        <strain evidence="2">P08H-3</strain>
    </source>
</reference>
<comment type="caution">
    <text evidence="2">The sequence shown here is derived from an EMBL/GenBank/DDBJ whole genome shotgun (WGS) entry which is preliminary data.</text>
</comment>
<protein>
    <recommendedName>
        <fullName evidence="4">Protein FAM72A</fullName>
    </recommendedName>
</protein>
<sequence length="149" mass="16868">MPRKSLHPTFQKKRVLELLCRFCGNIVCNRGMKAILLADTAVELFSTDIPPVNSVDLVNESYQTAKCKCKIKDVACLGCGNVVGYTVVQPCRHCLESCNNGHFWMFNSNAVEGRDRLDFTGDRILQWGKLIEMDESGMTEHCFDEECLR</sequence>
<evidence type="ECO:0000313" key="3">
    <source>
        <dbReference type="Proteomes" id="UP001208570"/>
    </source>
</evidence>
<name>A0AAD9J9E5_9ANNE</name>
<keyword evidence="3" id="KW-1185">Reference proteome</keyword>
<dbReference type="EMBL" id="JAODUP010000503">
    <property type="protein sequence ID" value="KAK2148305.1"/>
    <property type="molecule type" value="Genomic_DNA"/>
</dbReference>
<dbReference type="Pfam" id="PF14976">
    <property type="entry name" value="YPEH2ZP"/>
    <property type="match status" value="1"/>
</dbReference>
<dbReference type="PANTHER" id="PTHR31841">
    <property type="entry name" value="PROTEIN FAM72A-RELATED"/>
    <property type="match status" value="1"/>
</dbReference>
<proteinExistence type="inferred from homology"/>
<evidence type="ECO:0000256" key="1">
    <source>
        <dbReference type="ARBA" id="ARBA00006888"/>
    </source>
</evidence>
<comment type="similarity">
    <text evidence="1">Belongs to the FAM72 family.</text>
</comment>
<accession>A0AAD9J9E5</accession>
<evidence type="ECO:0008006" key="4">
    <source>
        <dbReference type="Google" id="ProtNLM"/>
    </source>
</evidence>
<dbReference type="InterPro" id="IPR026768">
    <property type="entry name" value="YPEH2ZP"/>
</dbReference>
<gene>
    <name evidence="2" type="ORF">LSH36_503g03011</name>
</gene>
<dbReference type="Proteomes" id="UP001208570">
    <property type="component" value="Unassembled WGS sequence"/>
</dbReference>
<evidence type="ECO:0000313" key="2">
    <source>
        <dbReference type="EMBL" id="KAK2148305.1"/>
    </source>
</evidence>
<dbReference type="GO" id="GO:0005829">
    <property type="term" value="C:cytosol"/>
    <property type="evidence" value="ECO:0007669"/>
    <property type="project" value="TreeGrafter"/>
</dbReference>
<dbReference type="PANTHER" id="PTHR31841:SF1">
    <property type="entry name" value="PROTEIN FAM72A-RELATED"/>
    <property type="match status" value="1"/>
</dbReference>
<dbReference type="AlphaFoldDB" id="A0AAD9J9E5"/>
<organism evidence="2 3">
    <name type="scientific">Paralvinella palmiformis</name>
    <dbReference type="NCBI Taxonomy" id="53620"/>
    <lineage>
        <taxon>Eukaryota</taxon>
        <taxon>Metazoa</taxon>
        <taxon>Spiralia</taxon>
        <taxon>Lophotrochozoa</taxon>
        <taxon>Annelida</taxon>
        <taxon>Polychaeta</taxon>
        <taxon>Sedentaria</taxon>
        <taxon>Canalipalpata</taxon>
        <taxon>Terebellida</taxon>
        <taxon>Terebelliformia</taxon>
        <taxon>Alvinellidae</taxon>
        <taxon>Paralvinella</taxon>
    </lineage>
</organism>